<keyword evidence="1" id="KW-0812">Transmembrane</keyword>
<keyword evidence="1" id="KW-0472">Membrane</keyword>
<keyword evidence="1" id="KW-1133">Transmembrane helix</keyword>
<sequence>MILDDAKTRDAGGPHPIWLVVAPWTAFALSLGTFLARWLP</sequence>
<dbReference type="EMBL" id="BPQH01000019">
    <property type="protein sequence ID" value="GJD52435.1"/>
    <property type="molecule type" value="Genomic_DNA"/>
</dbReference>
<accession>A0ABQ4R687</accession>
<reference evidence="2" key="1">
    <citation type="journal article" date="2021" name="Front. Microbiol.">
        <title>Comprehensive Comparative Genomics and Phenotyping of Methylobacterium Species.</title>
        <authorList>
            <person name="Alessa O."/>
            <person name="Ogura Y."/>
            <person name="Fujitani Y."/>
            <person name="Takami H."/>
            <person name="Hayashi T."/>
            <person name="Sahin N."/>
            <person name="Tani A."/>
        </authorList>
    </citation>
    <scope>NUCLEOTIDE SEQUENCE</scope>
    <source>
        <strain evidence="2">KCTC 52305</strain>
    </source>
</reference>
<dbReference type="Proteomes" id="UP001055167">
    <property type="component" value="Unassembled WGS sequence"/>
</dbReference>
<evidence type="ECO:0000256" key="1">
    <source>
        <dbReference type="SAM" id="Phobius"/>
    </source>
</evidence>
<evidence type="ECO:0000313" key="2">
    <source>
        <dbReference type="EMBL" id="GJD52435.1"/>
    </source>
</evidence>
<name>A0ABQ4R687_9HYPH</name>
<dbReference type="RefSeq" id="WP_269153086.1">
    <property type="nucleotide sequence ID" value="NZ_BPQH01000019.1"/>
</dbReference>
<keyword evidence="3" id="KW-1185">Reference proteome</keyword>
<reference evidence="2" key="2">
    <citation type="submission" date="2021-08" db="EMBL/GenBank/DDBJ databases">
        <authorList>
            <person name="Tani A."/>
            <person name="Ola A."/>
            <person name="Ogura Y."/>
            <person name="Katsura K."/>
            <person name="Hayashi T."/>
        </authorList>
    </citation>
    <scope>NUCLEOTIDE SEQUENCE</scope>
    <source>
        <strain evidence="2">KCTC 52305</strain>
    </source>
</reference>
<proteinExistence type="predicted"/>
<protein>
    <submittedName>
        <fullName evidence="2">Uncharacterized protein</fullName>
    </submittedName>
</protein>
<gene>
    <name evidence="2" type="ORF">OPKNFCMD_5200</name>
</gene>
<organism evidence="2 3">
    <name type="scientific">Methylobacterium crusticola</name>
    <dbReference type="NCBI Taxonomy" id="1697972"/>
    <lineage>
        <taxon>Bacteria</taxon>
        <taxon>Pseudomonadati</taxon>
        <taxon>Pseudomonadota</taxon>
        <taxon>Alphaproteobacteria</taxon>
        <taxon>Hyphomicrobiales</taxon>
        <taxon>Methylobacteriaceae</taxon>
        <taxon>Methylobacterium</taxon>
    </lineage>
</organism>
<evidence type="ECO:0000313" key="3">
    <source>
        <dbReference type="Proteomes" id="UP001055167"/>
    </source>
</evidence>
<comment type="caution">
    <text evidence="2">The sequence shown here is derived from an EMBL/GenBank/DDBJ whole genome shotgun (WGS) entry which is preliminary data.</text>
</comment>
<feature type="transmembrane region" description="Helical" evidence="1">
    <location>
        <begin position="17"/>
        <end position="39"/>
    </location>
</feature>